<organism evidence="3 4">
    <name type="scientific">Enorma phocaeensis</name>
    <dbReference type="NCBI Taxonomy" id="1871019"/>
    <lineage>
        <taxon>Bacteria</taxon>
        <taxon>Bacillati</taxon>
        <taxon>Actinomycetota</taxon>
        <taxon>Coriobacteriia</taxon>
        <taxon>Coriobacteriales</taxon>
        <taxon>Coriobacteriaceae</taxon>
        <taxon>Enorma</taxon>
    </lineage>
</organism>
<dbReference type="InterPro" id="IPR001360">
    <property type="entry name" value="Glyco_hydro_1"/>
</dbReference>
<reference evidence="4" key="1">
    <citation type="submission" date="2023-06" db="EMBL/GenBank/DDBJ databases">
        <title>Identification and characterization of horizontal gene transfer across gut microbiota members of farm animals based on homology search.</title>
        <authorList>
            <person name="Zeman M."/>
            <person name="Kubasova T."/>
            <person name="Jahodarova E."/>
            <person name="Nykrynova M."/>
            <person name="Rychlik I."/>
        </authorList>
    </citation>
    <scope>NUCLEOTIDE SEQUENCE [LARGE SCALE GENOMIC DNA]</scope>
    <source>
        <strain evidence="4">154_Feed</strain>
    </source>
</reference>
<protein>
    <submittedName>
        <fullName evidence="3">Family 1 glycosylhydrolase</fullName>
    </submittedName>
</protein>
<evidence type="ECO:0000313" key="3">
    <source>
        <dbReference type="EMBL" id="MDM8274620.1"/>
    </source>
</evidence>
<comment type="caution">
    <text evidence="3">The sequence shown here is derived from an EMBL/GenBank/DDBJ whole genome shotgun (WGS) entry which is preliminary data.</text>
</comment>
<dbReference type="SUPFAM" id="SSF51445">
    <property type="entry name" value="(Trans)glycosidases"/>
    <property type="match status" value="1"/>
</dbReference>
<evidence type="ECO:0000256" key="1">
    <source>
        <dbReference type="ARBA" id="ARBA00023295"/>
    </source>
</evidence>
<dbReference type="EMBL" id="JAUDDZ010000003">
    <property type="protein sequence ID" value="MDM8274620.1"/>
    <property type="molecule type" value="Genomic_DNA"/>
</dbReference>
<dbReference type="PRINTS" id="PR00131">
    <property type="entry name" value="GLHYDRLASE1"/>
</dbReference>
<dbReference type="RefSeq" id="WP_289544675.1">
    <property type="nucleotide sequence ID" value="NZ_JAUDDZ010000003.1"/>
</dbReference>
<sequence>MSEVNTFPAGFMWGGAVAANQCEGAEDRGLCVSDMAPHGVRGPYVDQQVPDEYYPHQVAVDCYHRYLDDMDLMAKMGMNCFRISIAWSRIFPRGDEEEPSEKGLAFYDRLFDRMLEHGIQPIVTLSHYETPLYLVDHYGGWRNRRMIGFFLNYCQAVFKRYHNKVKYWLSFNEMNNLLDYYFVAGGFRIAEGENEAEAMYQAAHYMFVASARAMALLRSIDPTCKYGCMVNSSTLYPATCNPEDVFGAYCGRRRKYFFMDVQVNGRYPTYIYRIWRENNVHLETRPEDFEALAANTVDFISFSYYRSNTYEHGKQTGSDTGGFISEPNPYLERTAFGWQIDPLGLRYVCNEITDLFHKPLLIAENGMGTYDVMNDDGTIDDSYRIDFLKRHLLAIYEAIQDGCDIMGYTYWGPFDIVSAGTAQMSKRYGFVYVDRDDEGHGTLERRKKKSFDYYRDVIATNGAVLFE</sequence>
<keyword evidence="4" id="KW-1185">Reference proteome</keyword>
<dbReference type="Gene3D" id="3.20.20.80">
    <property type="entry name" value="Glycosidases"/>
    <property type="match status" value="1"/>
</dbReference>
<keyword evidence="1" id="KW-0378">Hydrolase</keyword>
<dbReference type="Proteomes" id="UP001529421">
    <property type="component" value="Unassembled WGS sequence"/>
</dbReference>
<dbReference type="InterPro" id="IPR017853">
    <property type="entry name" value="GH"/>
</dbReference>
<dbReference type="Pfam" id="PF00232">
    <property type="entry name" value="Glyco_hydro_1"/>
    <property type="match status" value="1"/>
</dbReference>
<keyword evidence="1" id="KW-0326">Glycosidase</keyword>
<evidence type="ECO:0000256" key="2">
    <source>
        <dbReference type="RuleBase" id="RU003690"/>
    </source>
</evidence>
<dbReference type="PROSITE" id="PS00653">
    <property type="entry name" value="GLYCOSYL_HYDROL_F1_2"/>
    <property type="match status" value="1"/>
</dbReference>
<dbReference type="PANTHER" id="PTHR10353:SF122">
    <property type="entry name" value="6-PHOSPHO-BETA-GLUCOSIDASE ASCB-RELATED"/>
    <property type="match status" value="1"/>
</dbReference>
<dbReference type="PANTHER" id="PTHR10353">
    <property type="entry name" value="GLYCOSYL HYDROLASE"/>
    <property type="match status" value="1"/>
</dbReference>
<evidence type="ECO:0000313" key="4">
    <source>
        <dbReference type="Proteomes" id="UP001529421"/>
    </source>
</evidence>
<accession>A0ABT7V804</accession>
<dbReference type="InterPro" id="IPR033132">
    <property type="entry name" value="GH_1_N_CS"/>
</dbReference>
<comment type="similarity">
    <text evidence="2">Belongs to the glycosyl hydrolase 1 family.</text>
</comment>
<name>A0ABT7V804_9ACTN</name>
<proteinExistence type="inferred from homology"/>
<gene>
    <name evidence="3" type="ORF">QUW28_03780</name>
</gene>